<dbReference type="RefSeq" id="WP_088705828.1">
    <property type="nucleotide sequence ID" value="NZ_LSTO01000001.1"/>
</dbReference>
<dbReference type="EMBL" id="LSTO01000001">
    <property type="protein sequence ID" value="OWW18903.1"/>
    <property type="molecule type" value="Genomic_DNA"/>
</dbReference>
<evidence type="ECO:0000313" key="3">
    <source>
        <dbReference type="Proteomes" id="UP000197535"/>
    </source>
</evidence>
<reference evidence="2 3" key="1">
    <citation type="submission" date="2016-02" db="EMBL/GenBank/DDBJ databases">
        <authorList>
            <person name="Wen L."/>
            <person name="He K."/>
            <person name="Yang H."/>
        </authorList>
    </citation>
    <scope>NUCLEOTIDE SEQUENCE [LARGE SCALE GENOMIC DNA]</scope>
    <source>
        <strain evidence="2 3">TSA40</strain>
    </source>
</reference>
<sequence>MKKPAHRNKMANVVVLVAAMPLAACGRVELSYADAATPVIQAVAEEDGAATSQALMAERRHFAIYTAYRALSDESSSMYRSSGDGSAVSREVDAGVPACIVNSLPD</sequence>
<evidence type="ECO:0000256" key="1">
    <source>
        <dbReference type="SAM" id="SignalP"/>
    </source>
</evidence>
<protein>
    <recommendedName>
        <fullName evidence="4">Lipoprotein</fullName>
    </recommendedName>
</protein>
<dbReference type="Proteomes" id="UP000197535">
    <property type="component" value="Unassembled WGS sequence"/>
</dbReference>
<name>A0A254TED2_9BURK</name>
<dbReference type="AlphaFoldDB" id="A0A254TED2"/>
<feature type="chain" id="PRO_5012242442" description="Lipoprotein" evidence="1">
    <location>
        <begin position="27"/>
        <end position="106"/>
    </location>
</feature>
<gene>
    <name evidence="2" type="ORF">AYR66_04800</name>
</gene>
<comment type="caution">
    <text evidence="2">The sequence shown here is derived from an EMBL/GenBank/DDBJ whole genome shotgun (WGS) entry which is preliminary data.</text>
</comment>
<keyword evidence="3" id="KW-1185">Reference proteome</keyword>
<evidence type="ECO:0008006" key="4">
    <source>
        <dbReference type="Google" id="ProtNLM"/>
    </source>
</evidence>
<organism evidence="2 3">
    <name type="scientific">Noviherbaspirillum denitrificans</name>
    <dbReference type="NCBI Taxonomy" id="1968433"/>
    <lineage>
        <taxon>Bacteria</taxon>
        <taxon>Pseudomonadati</taxon>
        <taxon>Pseudomonadota</taxon>
        <taxon>Betaproteobacteria</taxon>
        <taxon>Burkholderiales</taxon>
        <taxon>Oxalobacteraceae</taxon>
        <taxon>Noviherbaspirillum</taxon>
    </lineage>
</organism>
<proteinExistence type="predicted"/>
<evidence type="ECO:0000313" key="2">
    <source>
        <dbReference type="EMBL" id="OWW18903.1"/>
    </source>
</evidence>
<keyword evidence="1" id="KW-0732">Signal</keyword>
<feature type="signal peptide" evidence="1">
    <location>
        <begin position="1"/>
        <end position="26"/>
    </location>
</feature>
<accession>A0A254TED2</accession>